<comment type="function">
    <text evidence="7">Chaperone involved in the correct folding and assembly of outer membrane proteins. Recognizes specific patterns of aromatic residues and the orientation of their side chains, which are found more frequently in integral outer membrane proteins. May act in both early periplasmic and late outer membrane-associated steps of protein maturation.</text>
</comment>
<dbReference type="PANTHER" id="PTHR47637:SF1">
    <property type="entry name" value="CHAPERONE SURA"/>
    <property type="match status" value="1"/>
</dbReference>
<dbReference type="InterPro" id="IPR000297">
    <property type="entry name" value="PPIase_PpiC"/>
</dbReference>
<evidence type="ECO:0000256" key="6">
    <source>
        <dbReference type="ARBA" id="ARBA00023235"/>
    </source>
</evidence>
<dbReference type="Pfam" id="PF09312">
    <property type="entry name" value="SurA_N"/>
    <property type="match status" value="1"/>
</dbReference>
<keyword evidence="5 7" id="KW-0143">Chaperone</keyword>
<sequence precursor="true">MNVKIKLSDCLRPLMLGVLALSAAVHAAVQPLDNVVAIVDNDVIMQSQLDQRVHEVQQSIAKRGGGVPPSSVLDQQVLDRLIVENLQLQIGERSGIRISDEELNQAIGSIAQRNNMSIDQFKAALVHDGLSYEDARDQVRREMIISRVRQRRVAERVQVSEQEVKNFLASDLGKMQLSEELHLANILVSTPDSASSQAIQAAAAQAQDIYRQLKQGADFAQLAIAKSGSDNALEGGDMGWRKPAQLPPPFDQMLSNMPVGGITEPARAPGGFIILKVLEKRGGETQMRDEVHVRHILIKPNAIRSEAETQALAQKIYERIQNGEDFATLAKSFSEDPGSALNGGDLNWIDPKALVPEFQEVMAKTPQGVLSKPFKTQYGWHVLEVLGRRATDSTNQAREQQAMTVLRNRKYDEELQTWLRQIRDEAYVEIKLPGANQAAK</sequence>
<dbReference type="InterPro" id="IPR023034">
    <property type="entry name" value="PPIase_SurA"/>
</dbReference>
<keyword evidence="6 7" id="KW-0413">Isomerase</keyword>
<dbReference type="Pfam" id="PF13616">
    <property type="entry name" value="Rotamase_3"/>
    <property type="match status" value="1"/>
</dbReference>
<evidence type="ECO:0000256" key="7">
    <source>
        <dbReference type="HAMAP-Rule" id="MF_01183"/>
    </source>
</evidence>
<proteinExistence type="inferred from homology"/>
<keyword evidence="1 7" id="KW-0732">Signal</keyword>
<dbReference type="InterPro" id="IPR027304">
    <property type="entry name" value="Trigger_fact/SurA_dom_sf"/>
</dbReference>
<feature type="domain" description="PpiC" evidence="8">
    <location>
        <begin position="288"/>
        <end position="387"/>
    </location>
</feature>
<dbReference type="Gene3D" id="1.10.4030.10">
    <property type="entry name" value="Porin chaperone SurA, peptide-binding domain"/>
    <property type="match status" value="1"/>
</dbReference>
<keyword evidence="4 7" id="KW-0697">Rotamase</keyword>
<evidence type="ECO:0000313" key="10">
    <source>
        <dbReference type="Proteomes" id="UP000199524"/>
    </source>
</evidence>
<dbReference type="HAMAP" id="MF_01183">
    <property type="entry name" value="Chaperone_SurA"/>
    <property type="match status" value="1"/>
</dbReference>
<dbReference type="GO" id="GO:0051082">
    <property type="term" value="F:unfolded protein binding"/>
    <property type="evidence" value="ECO:0007669"/>
    <property type="project" value="UniProtKB-UniRule"/>
</dbReference>
<dbReference type="GO" id="GO:0050821">
    <property type="term" value="P:protein stabilization"/>
    <property type="evidence" value="ECO:0007669"/>
    <property type="project" value="InterPro"/>
</dbReference>
<dbReference type="GO" id="GO:0043165">
    <property type="term" value="P:Gram-negative-bacterium-type cell outer membrane assembly"/>
    <property type="evidence" value="ECO:0007669"/>
    <property type="project" value="InterPro"/>
</dbReference>
<dbReference type="GO" id="GO:0030288">
    <property type="term" value="C:outer membrane-bounded periplasmic space"/>
    <property type="evidence" value="ECO:0007669"/>
    <property type="project" value="InterPro"/>
</dbReference>
<organism evidence="9 10">
    <name type="scientific">Pseudomonas asplenii</name>
    <dbReference type="NCBI Taxonomy" id="53407"/>
    <lineage>
        <taxon>Bacteria</taxon>
        <taxon>Pseudomonadati</taxon>
        <taxon>Pseudomonadota</taxon>
        <taxon>Gammaproteobacteria</taxon>
        <taxon>Pseudomonadales</taxon>
        <taxon>Pseudomonadaceae</taxon>
        <taxon>Pseudomonas</taxon>
    </lineage>
</organism>
<dbReference type="SUPFAM" id="SSF54534">
    <property type="entry name" value="FKBP-like"/>
    <property type="match status" value="2"/>
</dbReference>
<dbReference type="GO" id="GO:0006457">
    <property type="term" value="P:protein folding"/>
    <property type="evidence" value="ECO:0007669"/>
    <property type="project" value="UniProtKB-UniRule"/>
</dbReference>
<dbReference type="InterPro" id="IPR046357">
    <property type="entry name" value="PPIase_dom_sf"/>
</dbReference>
<feature type="domain" description="PpiC" evidence="8">
    <location>
        <begin position="178"/>
        <end position="279"/>
    </location>
</feature>
<dbReference type="PANTHER" id="PTHR47637">
    <property type="entry name" value="CHAPERONE SURA"/>
    <property type="match status" value="1"/>
</dbReference>
<accession>A0A1H1THA0</accession>
<gene>
    <name evidence="7" type="primary">surA</name>
    <name evidence="9" type="ORF">SAMN05216598_2079</name>
</gene>
<dbReference type="PROSITE" id="PS50198">
    <property type="entry name" value="PPIC_PPIASE_2"/>
    <property type="match status" value="2"/>
</dbReference>
<evidence type="ECO:0000256" key="2">
    <source>
        <dbReference type="ARBA" id="ARBA00022737"/>
    </source>
</evidence>
<dbReference type="GO" id="GO:0042277">
    <property type="term" value="F:peptide binding"/>
    <property type="evidence" value="ECO:0007669"/>
    <property type="project" value="InterPro"/>
</dbReference>
<evidence type="ECO:0000256" key="5">
    <source>
        <dbReference type="ARBA" id="ARBA00023186"/>
    </source>
</evidence>
<dbReference type="Proteomes" id="UP000199524">
    <property type="component" value="Chromosome I"/>
</dbReference>
<evidence type="ECO:0000256" key="4">
    <source>
        <dbReference type="ARBA" id="ARBA00023110"/>
    </source>
</evidence>
<dbReference type="AlphaFoldDB" id="A0A1H1THA0"/>
<dbReference type="GO" id="GO:0003755">
    <property type="term" value="F:peptidyl-prolyl cis-trans isomerase activity"/>
    <property type="evidence" value="ECO:0007669"/>
    <property type="project" value="UniProtKB-UniRule"/>
</dbReference>
<dbReference type="Pfam" id="PF00639">
    <property type="entry name" value="Rotamase"/>
    <property type="match status" value="1"/>
</dbReference>
<name>A0A1H1THA0_9PSED</name>
<feature type="chain" id="PRO_5009355714" description="Chaperone SurA" evidence="7">
    <location>
        <begin position="28"/>
        <end position="440"/>
    </location>
</feature>
<dbReference type="InterPro" id="IPR015391">
    <property type="entry name" value="SurA_N"/>
</dbReference>
<keyword evidence="2 7" id="KW-0677">Repeat</keyword>
<keyword evidence="10" id="KW-1185">Reference proteome</keyword>
<evidence type="ECO:0000256" key="3">
    <source>
        <dbReference type="ARBA" id="ARBA00022764"/>
    </source>
</evidence>
<dbReference type="EC" id="5.2.1.8" evidence="7"/>
<comment type="subcellular location">
    <subcellularLocation>
        <location evidence="7">Periplasm</location>
    </subcellularLocation>
    <text evidence="7">Is capable of associating with the outer membrane.</text>
</comment>
<dbReference type="InterPro" id="IPR050280">
    <property type="entry name" value="OMP_Chaperone_SurA"/>
</dbReference>
<comment type="catalytic activity">
    <reaction evidence="7">
        <text>[protein]-peptidylproline (omega=180) = [protein]-peptidylproline (omega=0)</text>
        <dbReference type="Rhea" id="RHEA:16237"/>
        <dbReference type="Rhea" id="RHEA-COMP:10747"/>
        <dbReference type="Rhea" id="RHEA-COMP:10748"/>
        <dbReference type="ChEBI" id="CHEBI:83833"/>
        <dbReference type="ChEBI" id="CHEBI:83834"/>
        <dbReference type="EC" id="5.2.1.8"/>
    </reaction>
</comment>
<evidence type="ECO:0000256" key="1">
    <source>
        <dbReference type="ARBA" id="ARBA00022729"/>
    </source>
</evidence>
<evidence type="ECO:0000259" key="8">
    <source>
        <dbReference type="PROSITE" id="PS50198"/>
    </source>
</evidence>
<evidence type="ECO:0000313" key="9">
    <source>
        <dbReference type="EMBL" id="SDS59578.1"/>
    </source>
</evidence>
<dbReference type="Gene3D" id="3.10.50.40">
    <property type="match status" value="2"/>
</dbReference>
<comment type="domain">
    <text evidence="7">The PPIase activity resides only in the second parvulin domain. The N-terminal region and the C-terminal tail are necessary and sufficient for the chaperone activity of SurA. The PPIase activity is dispensable for SurA to function as a chaperone. The N-terminal region and the C-terminal tail are also required for porin recognition.</text>
</comment>
<keyword evidence="3 7" id="KW-0574">Periplasm</keyword>
<protein>
    <recommendedName>
        <fullName evidence="7">Chaperone SurA</fullName>
    </recommendedName>
    <alternativeName>
        <fullName evidence="7">Peptidyl-prolyl cis-trans isomerase SurA</fullName>
        <shortName evidence="7">PPIase SurA</shortName>
        <ecNumber evidence="7">5.2.1.8</ecNumber>
    </alternativeName>
    <alternativeName>
        <fullName evidence="7">Rotamase SurA</fullName>
    </alternativeName>
</protein>
<dbReference type="SUPFAM" id="SSF109998">
    <property type="entry name" value="Triger factor/SurA peptide-binding domain-like"/>
    <property type="match status" value="1"/>
</dbReference>
<dbReference type="EMBL" id="LT629777">
    <property type="protein sequence ID" value="SDS59578.1"/>
    <property type="molecule type" value="Genomic_DNA"/>
</dbReference>
<reference evidence="10" key="1">
    <citation type="submission" date="2016-10" db="EMBL/GenBank/DDBJ databases">
        <authorList>
            <person name="Varghese N."/>
            <person name="Submissions S."/>
        </authorList>
    </citation>
    <scope>NUCLEOTIDE SEQUENCE [LARGE SCALE GENOMIC DNA]</scope>
    <source>
        <strain evidence="10">ATCC 23835</strain>
    </source>
</reference>
<feature type="signal peptide" evidence="7">
    <location>
        <begin position="1"/>
        <end position="27"/>
    </location>
</feature>